<sequence>MDNSYMGSNGGEKSTRTTSTSTSGSGYGIRRNRDEGNDEDAMGGRDSSYVSEPPKKRHRSTASMLLDAAVETVIFTGAVALSAYQLLTGKGIMGGHSKHPSTASDDTEDSQNRGAKSPEEDPMEEKLALCGSYRIIYPDK</sequence>
<proteinExistence type="predicted"/>
<reference evidence="2" key="1">
    <citation type="journal article" date="2020" name="Fungal Divers.">
        <title>Resolving the Mortierellaceae phylogeny through synthesis of multi-gene phylogenetics and phylogenomics.</title>
        <authorList>
            <person name="Vandepol N."/>
            <person name="Liber J."/>
            <person name="Desiro A."/>
            <person name="Na H."/>
            <person name="Kennedy M."/>
            <person name="Barry K."/>
            <person name="Grigoriev I.V."/>
            <person name="Miller A.N."/>
            <person name="O'Donnell K."/>
            <person name="Stajich J.E."/>
            <person name="Bonito G."/>
        </authorList>
    </citation>
    <scope>NUCLEOTIDE SEQUENCE</scope>
    <source>
        <strain evidence="2">KOD948</strain>
    </source>
</reference>
<protein>
    <submittedName>
        <fullName evidence="2">Uncharacterized protein</fullName>
    </submittedName>
</protein>
<feature type="region of interest" description="Disordered" evidence="1">
    <location>
        <begin position="1"/>
        <end position="61"/>
    </location>
</feature>
<dbReference type="AlphaFoldDB" id="A0A9P6U7H3"/>
<evidence type="ECO:0000313" key="2">
    <source>
        <dbReference type="EMBL" id="KAG0262974.1"/>
    </source>
</evidence>
<evidence type="ECO:0000256" key="1">
    <source>
        <dbReference type="SAM" id="MobiDB-lite"/>
    </source>
</evidence>
<dbReference type="Proteomes" id="UP000726737">
    <property type="component" value="Unassembled WGS sequence"/>
</dbReference>
<dbReference type="OrthoDB" id="2447952at2759"/>
<organism evidence="2 3">
    <name type="scientific">Mortierella polycephala</name>
    <dbReference type="NCBI Taxonomy" id="41804"/>
    <lineage>
        <taxon>Eukaryota</taxon>
        <taxon>Fungi</taxon>
        <taxon>Fungi incertae sedis</taxon>
        <taxon>Mucoromycota</taxon>
        <taxon>Mortierellomycotina</taxon>
        <taxon>Mortierellomycetes</taxon>
        <taxon>Mortierellales</taxon>
        <taxon>Mortierellaceae</taxon>
        <taxon>Mortierella</taxon>
    </lineage>
</organism>
<comment type="caution">
    <text evidence="2">The sequence shown here is derived from an EMBL/GenBank/DDBJ whole genome shotgun (WGS) entry which is preliminary data.</text>
</comment>
<accession>A0A9P6U7H3</accession>
<name>A0A9P6U7H3_9FUNG</name>
<feature type="region of interest" description="Disordered" evidence="1">
    <location>
        <begin position="90"/>
        <end position="126"/>
    </location>
</feature>
<feature type="compositionally biased region" description="Basic and acidic residues" evidence="1">
    <location>
        <begin position="116"/>
        <end position="126"/>
    </location>
</feature>
<dbReference type="EMBL" id="JAAAJA010000085">
    <property type="protein sequence ID" value="KAG0262974.1"/>
    <property type="molecule type" value="Genomic_DNA"/>
</dbReference>
<gene>
    <name evidence="2" type="ORF">BG011_009472</name>
</gene>
<evidence type="ECO:0000313" key="3">
    <source>
        <dbReference type="Proteomes" id="UP000726737"/>
    </source>
</evidence>
<keyword evidence="3" id="KW-1185">Reference proteome</keyword>